<keyword evidence="5" id="KW-0378">Hydrolase</keyword>
<dbReference type="Proteomes" id="UP000708208">
    <property type="component" value="Unassembled WGS sequence"/>
</dbReference>
<feature type="chain" id="PRO_5035489464" description="Carboxylic ester hydrolase" evidence="5">
    <location>
        <begin position="31"/>
        <end position="569"/>
    </location>
</feature>
<proteinExistence type="inferred from homology"/>
<keyword evidence="2" id="KW-0719">Serine esterase</keyword>
<evidence type="ECO:0000313" key="8">
    <source>
        <dbReference type="EMBL" id="CAG7833300.1"/>
    </source>
</evidence>
<dbReference type="EC" id="3.1.1.-" evidence="5"/>
<keyword evidence="3 5" id="KW-0732">Signal</keyword>
<dbReference type="EMBL" id="CAJVCH010569729">
    <property type="protein sequence ID" value="CAG7833300.1"/>
    <property type="molecule type" value="Genomic_DNA"/>
</dbReference>
<keyword evidence="4" id="KW-0325">Glycoprotein</keyword>
<evidence type="ECO:0000256" key="2">
    <source>
        <dbReference type="ARBA" id="ARBA00022487"/>
    </source>
</evidence>
<comment type="similarity">
    <text evidence="1 5">Belongs to the type-B carboxylesterase/lipase family.</text>
</comment>
<dbReference type="InterPro" id="IPR051093">
    <property type="entry name" value="Neuroligin/BSAL"/>
</dbReference>
<dbReference type="PROSITE" id="PS00941">
    <property type="entry name" value="CARBOXYLESTERASE_B_2"/>
    <property type="match status" value="1"/>
</dbReference>
<evidence type="ECO:0000256" key="6">
    <source>
        <dbReference type="SAM" id="MobiDB-lite"/>
    </source>
</evidence>
<keyword evidence="9" id="KW-1185">Reference proteome</keyword>
<protein>
    <recommendedName>
        <fullName evidence="5">Carboxylic ester hydrolase</fullName>
        <ecNumber evidence="5">3.1.1.-</ecNumber>
    </recommendedName>
</protein>
<feature type="compositionally biased region" description="Polar residues" evidence="6">
    <location>
        <begin position="66"/>
        <end position="77"/>
    </location>
</feature>
<organism evidence="8 9">
    <name type="scientific">Allacma fusca</name>
    <dbReference type="NCBI Taxonomy" id="39272"/>
    <lineage>
        <taxon>Eukaryota</taxon>
        <taxon>Metazoa</taxon>
        <taxon>Ecdysozoa</taxon>
        <taxon>Arthropoda</taxon>
        <taxon>Hexapoda</taxon>
        <taxon>Collembola</taxon>
        <taxon>Symphypleona</taxon>
        <taxon>Sminthuridae</taxon>
        <taxon>Allacma</taxon>
    </lineage>
</organism>
<dbReference type="InterPro" id="IPR002018">
    <property type="entry name" value="CarbesteraseB"/>
</dbReference>
<dbReference type="PROSITE" id="PS00122">
    <property type="entry name" value="CARBOXYLESTERASE_B_1"/>
    <property type="match status" value="1"/>
</dbReference>
<dbReference type="InterPro" id="IPR019819">
    <property type="entry name" value="Carboxylesterase_B_CS"/>
</dbReference>
<dbReference type="InterPro" id="IPR019826">
    <property type="entry name" value="Carboxylesterase_B_AS"/>
</dbReference>
<dbReference type="PANTHER" id="PTHR43903">
    <property type="entry name" value="NEUROLIGIN"/>
    <property type="match status" value="1"/>
</dbReference>
<gene>
    <name evidence="8" type="ORF">AFUS01_LOCUS42939</name>
</gene>
<dbReference type="AlphaFoldDB" id="A0A8J2M779"/>
<feature type="signal peptide" evidence="5">
    <location>
        <begin position="1"/>
        <end position="30"/>
    </location>
</feature>
<evidence type="ECO:0000256" key="4">
    <source>
        <dbReference type="ARBA" id="ARBA00023180"/>
    </source>
</evidence>
<accession>A0A8J2M779</accession>
<reference evidence="8" key="1">
    <citation type="submission" date="2021-06" db="EMBL/GenBank/DDBJ databases">
        <authorList>
            <person name="Hodson N. C."/>
            <person name="Mongue J. A."/>
            <person name="Jaron S. K."/>
        </authorList>
    </citation>
    <scope>NUCLEOTIDE SEQUENCE</scope>
</reference>
<evidence type="ECO:0000256" key="3">
    <source>
        <dbReference type="ARBA" id="ARBA00022729"/>
    </source>
</evidence>
<evidence type="ECO:0000313" key="9">
    <source>
        <dbReference type="Proteomes" id="UP000708208"/>
    </source>
</evidence>
<evidence type="ECO:0000256" key="1">
    <source>
        <dbReference type="ARBA" id="ARBA00005964"/>
    </source>
</evidence>
<feature type="region of interest" description="Disordered" evidence="6">
    <location>
        <begin position="65"/>
        <end position="89"/>
    </location>
</feature>
<name>A0A8J2M779_9HEXA</name>
<sequence length="569" mass="63091">MPRIMMHMMLSTRNELTIWNVFLLTLLTSAQVSQEENPGAGGSSLSEGTAAASRVEDGMILAASLDTPQDRLQPSTNDKVKGDGGQVEPPIVETRQGRVRGRRFPIRNNEFVAGFLGIPYAEPPLQELRFRPPMRKNSWDDIFNATEFSSICIQPGEQRIWDVVQVRNRSTIRKRKLDNYNMSEDCLTLNLYVPMTANGSLPYKPVLPVFFFIHGGSYYMNAGRLYPGQVLASMQNMIVVTFNYRLGPLGFLSTGDRAAPGNYGLLDQTLALEWVHENVAQFGGDPQKITLVGNSAGGASVMFHMFSELSRGKFVGITVQSGCSGAPWAIQESPRKHAESLATKLKCPVHPTTDLVDCLRNFPPLQIMKNAKLEDGLSLAYAAVIDGLYGGNFLSATPEQLIRQNKFQHVPILTGFTRDEVTIWFTDFGPTTQTKDLVSFVQLDVVSLLEDNPTVTSANIAAMIHFVTVQYLYRSGIAENDTTGKTTSVSEFISDVGLKAPCVKEMNLLTKYNSKPVYLYEFNYYSVDDVKMGRKEWIGLSSKVHLIYQEVVGLLSVTGNRGACFLVMI</sequence>
<feature type="domain" description="Carboxylesterase type B" evidence="7">
    <location>
        <begin position="89"/>
        <end position="543"/>
    </location>
</feature>
<comment type="caution">
    <text evidence="8">The sequence shown here is derived from an EMBL/GenBank/DDBJ whole genome shotgun (WGS) entry which is preliminary data.</text>
</comment>
<evidence type="ECO:0000259" key="7">
    <source>
        <dbReference type="Pfam" id="PF00135"/>
    </source>
</evidence>
<dbReference type="OrthoDB" id="408631at2759"/>
<dbReference type="Pfam" id="PF00135">
    <property type="entry name" value="COesterase"/>
    <property type="match status" value="1"/>
</dbReference>
<dbReference type="GO" id="GO:0052689">
    <property type="term" value="F:carboxylic ester hydrolase activity"/>
    <property type="evidence" value="ECO:0007669"/>
    <property type="project" value="UniProtKB-KW"/>
</dbReference>
<evidence type="ECO:0000256" key="5">
    <source>
        <dbReference type="RuleBase" id="RU361235"/>
    </source>
</evidence>